<comment type="caution">
    <text evidence="2">The sequence shown here is derived from an EMBL/GenBank/DDBJ whole genome shotgun (WGS) entry which is preliminary data.</text>
</comment>
<protein>
    <submittedName>
        <fullName evidence="2">Uncharacterized protein</fullName>
    </submittedName>
</protein>
<evidence type="ECO:0000256" key="1">
    <source>
        <dbReference type="SAM" id="Phobius"/>
    </source>
</evidence>
<keyword evidence="1" id="KW-1133">Transmembrane helix</keyword>
<proteinExistence type="predicted"/>
<organism evidence="2 3">
    <name type="scientific">Puccinia striiformis</name>
    <dbReference type="NCBI Taxonomy" id="27350"/>
    <lineage>
        <taxon>Eukaryota</taxon>
        <taxon>Fungi</taxon>
        <taxon>Dikarya</taxon>
        <taxon>Basidiomycota</taxon>
        <taxon>Pucciniomycotina</taxon>
        <taxon>Pucciniomycetes</taxon>
        <taxon>Pucciniales</taxon>
        <taxon>Pucciniaceae</taxon>
        <taxon>Puccinia</taxon>
    </lineage>
</organism>
<name>A0A2S4UMM4_9BASI</name>
<dbReference type="EMBL" id="PKSL01000223">
    <property type="protein sequence ID" value="POV98572.1"/>
    <property type="molecule type" value="Genomic_DNA"/>
</dbReference>
<dbReference type="VEuPathDB" id="FungiDB:PSTT_14355"/>
<keyword evidence="1" id="KW-0472">Membrane</keyword>
<dbReference type="VEuPathDB" id="FungiDB:PSHT_04459"/>
<sequence>MVDLHIQTYFRASDRYILSSSMEETSDTEATIIVPHAIVWRLSIAIDVVSSYSNYVLGLRINFAKKTGLLEEIRSLPCAVSLLKGSVTHFRPSDRYTTSSSMEQIIDTEARIIVPLAIVWGLPTAIDSYNKVCKKRTVCSNVSVAFMSELLCFCQEVFPNCRERKGNPAPERTHFRPSDRYTTSSSMEQIIDTEARIIVPLAIGWGLPNAIAAVSALFTLCFKSYNKVCKKRRVCSNTSIAFISGLLCFCQKVFPTFKRERNKSRALEVFPSSIQDPHSWLPG</sequence>
<accession>A0A2S4UMM4</accession>
<evidence type="ECO:0000313" key="2">
    <source>
        <dbReference type="EMBL" id="POV98572.1"/>
    </source>
</evidence>
<gene>
    <name evidence="2" type="ORF">PSTT_14355</name>
</gene>
<reference evidence="2" key="1">
    <citation type="submission" date="2017-12" db="EMBL/GenBank/DDBJ databases">
        <title>Gene loss provides genomic basis for host adaptation in cereal stripe rust fungi.</title>
        <authorList>
            <person name="Xia C."/>
        </authorList>
    </citation>
    <scope>NUCLEOTIDE SEQUENCE [LARGE SCALE GENOMIC DNA]</scope>
    <source>
        <strain evidence="2">93-210</strain>
    </source>
</reference>
<dbReference type="Proteomes" id="UP000239156">
    <property type="component" value="Unassembled WGS sequence"/>
</dbReference>
<feature type="non-terminal residue" evidence="2">
    <location>
        <position position="283"/>
    </location>
</feature>
<dbReference type="AlphaFoldDB" id="A0A2S4UMM4"/>
<keyword evidence="1" id="KW-0812">Transmembrane</keyword>
<evidence type="ECO:0000313" key="3">
    <source>
        <dbReference type="Proteomes" id="UP000239156"/>
    </source>
</evidence>
<keyword evidence="3" id="KW-1185">Reference proteome</keyword>
<feature type="transmembrane region" description="Helical" evidence="1">
    <location>
        <begin position="197"/>
        <end position="222"/>
    </location>
</feature>